<dbReference type="EMBL" id="QGKV02001556">
    <property type="protein sequence ID" value="KAF3515919.1"/>
    <property type="molecule type" value="Genomic_DNA"/>
</dbReference>
<sequence>MEVVVNTVVEEQREEVEVEKEDNTALKEGNETVDDANNWARVSPAKVGRSPVRPDQRKYTEDF</sequence>
<name>A0ABQ7APU1_BRACR</name>
<keyword evidence="2" id="KW-1185">Reference proteome</keyword>
<accession>A0ABQ7APU1</accession>
<protein>
    <submittedName>
        <fullName evidence="1">Uncharacterized protein</fullName>
    </submittedName>
</protein>
<gene>
    <name evidence="1" type="ORF">DY000_02059914</name>
</gene>
<comment type="caution">
    <text evidence="1">The sequence shown here is derived from an EMBL/GenBank/DDBJ whole genome shotgun (WGS) entry which is preliminary data.</text>
</comment>
<proteinExistence type="predicted"/>
<organism evidence="1 2">
    <name type="scientific">Brassica cretica</name>
    <name type="common">Mustard</name>
    <dbReference type="NCBI Taxonomy" id="69181"/>
    <lineage>
        <taxon>Eukaryota</taxon>
        <taxon>Viridiplantae</taxon>
        <taxon>Streptophyta</taxon>
        <taxon>Embryophyta</taxon>
        <taxon>Tracheophyta</taxon>
        <taxon>Spermatophyta</taxon>
        <taxon>Magnoliopsida</taxon>
        <taxon>eudicotyledons</taxon>
        <taxon>Gunneridae</taxon>
        <taxon>Pentapetalae</taxon>
        <taxon>rosids</taxon>
        <taxon>malvids</taxon>
        <taxon>Brassicales</taxon>
        <taxon>Brassicaceae</taxon>
        <taxon>Brassiceae</taxon>
        <taxon>Brassica</taxon>
    </lineage>
</organism>
<reference evidence="1 2" key="1">
    <citation type="journal article" date="2020" name="BMC Genomics">
        <title>Intraspecific diversification of the crop wild relative Brassica cretica Lam. using demographic model selection.</title>
        <authorList>
            <person name="Kioukis A."/>
            <person name="Michalopoulou V.A."/>
            <person name="Briers L."/>
            <person name="Pirintsos S."/>
            <person name="Studholme D.J."/>
            <person name="Pavlidis P."/>
            <person name="Sarris P.F."/>
        </authorList>
    </citation>
    <scope>NUCLEOTIDE SEQUENCE [LARGE SCALE GENOMIC DNA]</scope>
    <source>
        <strain evidence="2">cv. PFS-1207/04</strain>
    </source>
</reference>
<evidence type="ECO:0000313" key="1">
    <source>
        <dbReference type="EMBL" id="KAF3515919.1"/>
    </source>
</evidence>
<dbReference type="Proteomes" id="UP000266723">
    <property type="component" value="Unassembled WGS sequence"/>
</dbReference>
<evidence type="ECO:0000313" key="2">
    <source>
        <dbReference type="Proteomes" id="UP000266723"/>
    </source>
</evidence>